<evidence type="ECO:0000313" key="3">
    <source>
        <dbReference type="EMBL" id="SHF11979.1"/>
    </source>
</evidence>
<evidence type="ECO:0000256" key="1">
    <source>
        <dbReference type="SAM" id="MobiDB-lite"/>
    </source>
</evidence>
<keyword evidence="2" id="KW-0472">Membrane</keyword>
<dbReference type="EMBL" id="FQVD01000011">
    <property type="protein sequence ID" value="SHF11979.1"/>
    <property type="molecule type" value="Genomic_DNA"/>
</dbReference>
<dbReference type="OrthoDB" id="1049006at2"/>
<evidence type="ECO:0000256" key="2">
    <source>
        <dbReference type="SAM" id="Phobius"/>
    </source>
</evidence>
<reference evidence="3 4" key="1">
    <citation type="submission" date="2016-11" db="EMBL/GenBank/DDBJ databases">
        <authorList>
            <person name="Jaros S."/>
            <person name="Januszkiewicz K."/>
            <person name="Wedrychowicz H."/>
        </authorList>
    </citation>
    <scope>NUCLEOTIDE SEQUENCE [LARGE SCALE GENOMIC DNA]</scope>
    <source>
        <strain evidence="3 4">DSM 26883</strain>
    </source>
</reference>
<keyword evidence="2" id="KW-1133">Transmembrane helix</keyword>
<accession>A0A1M4Z1N4</accession>
<dbReference type="STRING" id="871325.SAMN05444349_111128"/>
<sequence length="263" mass="31167">MEAKIYFAVKVLSALFIFYHLWVFLFCRKIYGLWDKLHNWARIARVRLWKYRKKRMADKAKRERRKKIYGKDLPTDKPKPIQTETHKKVEESPPVDDDPNEVMGKSNIIYYEDINAARTIPTHSLELKQVELPVDKDVNPDDVEDNFEPQKGLTEEDMQELMEPEGIMPDPDFDTSMTYEEMNNMVDVLSSDTHSDENGLRAAQTIFHKLPGTELLRLIENELADQQKIDRLLFDYLDEFGRPLPESKRRERKIKDFNIKKYV</sequence>
<evidence type="ECO:0000313" key="4">
    <source>
        <dbReference type="Proteomes" id="UP000184436"/>
    </source>
</evidence>
<dbReference type="InterPro" id="IPR025190">
    <property type="entry name" value="DUF4122"/>
</dbReference>
<keyword evidence="2" id="KW-0812">Transmembrane</keyword>
<feature type="region of interest" description="Disordered" evidence="1">
    <location>
        <begin position="60"/>
        <end position="102"/>
    </location>
</feature>
<feature type="transmembrane region" description="Helical" evidence="2">
    <location>
        <begin position="6"/>
        <end position="27"/>
    </location>
</feature>
<gene>
    <name evidence="3" type="ORF">SAMN05444349_111128</name>
</gene>
<dbReference type="Proteomes" id="UP000184436">
    <property type="component" value="Unassembled WGS sequence"/>
</dbReference>
<name>A0A1M4Z1N4_9BACE</name>
<dbReference type="RefSeq" id="WP_025018909.1">
    <property type="nucleotide sequence ID" value="NZ_FQVD01000011.1"/>
</dbReference>
<protein>
    <recommendedName>
        <fullName evidence="5">DUF4122 domain-containing protein</fullName>
    </recommendedName>
</protein>
<dbReference type="Pfam" id="PF13498">
    <property type="entry name" value="DUF4122"/>
    <property type="match status" value="1"/>
</dbReference>
<organism evidence="3 4">
    <name type="scientific">Bacteroides faecichinchillae</name>
    <dbReference type="NCBI Taxonomy" id="871325"/>
    <lineage>
        <taxon>Bacteria</taxon>
        <taxon>Pseudomonadati</taxon>
        <taxon>Bacteroidota</taxon>
        <taxon>Bacteroidia</taxon>
        <taxon>Bacteroidales</taxon>
        <taxon>Bacteroidaceae</taxon>
        <taxon>Bacteroides</taxon>
    </lineage>
</organism>
<feature type="compositionally biased region" description="Basic and acidic residues" evidence="1">
    <location>
        <begin position="69"/>
        <end position="91"/>
    </location>
</feature>
<evidence type="ECO:0008006" key="5">
    <source>
        <dbReference type="Google" id="ProtNLM"/>
    </source>
</evidence>
<keyword evidence="4" id="KW-1185">Reference proteome</keyword>
<proteinExistence type="predicted"/>
<dbReference type="AlphaFoldDB" id="A0A1M4Z1N4"/>